<proteinExistence type="predicted"/>
<name>A0ABR2ZFD1_9AGAR</name>
<comment type="caution">
    <text evidence="2">The sequence shown here is derived from an EMBL/GenBank/DDBJ whole genome shotgun (WGS) entry which is preliminary data.</text>
</comment>
<reference evidence="2 3" key="1">
    <citation type="submission" date="2024-05" db="EMBL/GenBank/DDBJ databases">
        <title>A draft genome resource for the thread blight pathogen Marasmius tenuissimus strain MS-2.</title>
        <authorList>
            <person name="Yulfo-Soto G.E."/>
            <person name="Baruah I.K."/>
            <person name="Amoako-Attah I."/>
            <person name="Bukari Y."/>
            <person name="Meinhardt L.W."/>
            <person name="Bailey B.A."/>
            <person name="Cohen S.P."/>
        </authorList>
    </citation>
    <scope>NUCLEOTIDE SEQUENCE [LARGE SCALE GENOMIC DNA]</scope>
    <source>
        <strain evidence="2 3">MS-2</strain>
    </source>
</reference>
<gene>
    <name evidence="2" type="ORF">AAF712_012865</name>
</gene>
<organism evidence="2 3">
    <name type="scientific">Marasmius tenuissimus</name>
    <dbReference type="NCBI Taxonomy" id="585030"/>
    <lineage>
        <taxon>Eukaryota</taxon>
        <taxon>Fungi</taxon>
        <taxon>Dikarya</taxon>
        <taxon>Basidiomycota</taxon>
        <taxon>Agaricomycotina</taxon>
        <taxon>Agaricomycetes</taxon>
        <taxon>Agaricomycetidae</taxon>
        <taxon>Agaricales</taxon>
        <taxon>Marasmiineae</taxon>
        <taxon>Marasmiaceae</taxon>
        <taxon>Marasmius</taxon>
    </lineage>
</organism>
<feature type="compositionally biased region" description="Low complexity" evidence="1">
    <location>
        <begin position="286"/>
        <end position="304"/>
    </location>
</feature>
<evidence type="ECO:0000313" key="2">
    <source>
        <dbReference type="EMBL" id="KAL0060360.1"/>
    </source>
</evidence>
<dbReference type="EMBL" id="JBBXMP010000180">
    <property type="protein sequence ID" value="KAL0060360.1"/>
    <property type="molecule type" value="Genomic_DNA"/>
</dbReference>
<sequence>METVRVRVWNGGKRSEPNFLTQTLPSILRKHQNIVSLQLGEGERIDKEVTDSLRKIVFQNRKRWKQNILTHDSLSSIIGIQLRAAVARAKNSDLRISQQGVVLTKNTEIFAIIFIPQPGKIVPVLSLRVYRGNVTIIARLKLPEKPESDTSATKTPADELTLKVKKSFSASSDSQSLSLDGFSELPRGCYELRIATTKKAKQHLFKDLTFEFVPSSSSGQPTGSGAASGEIELPRIQPMGEGDETEARQGSAADERQRQEEDGELESRSRSRSWRQSGDGRRRSSSSDSGDSSSDDSGSSDAGE</sequence>
<feature type="region of interest" description="Disordered" evidence="1">
    <location>
        <begin position="213"/>
        <end position="304"/>
    </location>
</feature>
<evidence type="ECO:0000313" key="3">
    <source>
        <dbReference type="Proteomes" id="UP001437256"/>
    </source>
</evidence>
<feature type="compositionally biased region" description="Basic and acidic residues" evidence="1">
    <location>
        <begin position="253"/>
        <end position="269"/>
    </location>
</feature>
<dbReference type="Proteomes" id="UP001437256">
    <property type="component" value="Unassembled WGS sequence"/>
</dbReference>
<evidence type="ECO:0000256" key="1">
    <source>
        <dbReference type="SAM" id="MobiDB-lite"/>
    </source>
</evidence>
<keyword evidence="3" id="KW-1185">Reference proteome</keyword>
<protein>
    <submittedName>
        <fullName evidence="2">Uncharacterized protein</fullName>
    </submittedName>
</protein>
<feature type="compositionally biased region" description="Low complexity" evidence="1">
    <location>
        <begin position="214"/>
        <end position="229"/>
    </location>
</feature>
<accession>A0ABR2ZFD1</accession>